<feature type="coiled-coil region" evidence="7">
    <location>
        <begin position="310"/>
        <end position="337"/>
    </location>
</feature>
<organism evidence="9 10">
    <name type="scientific">Cryptotermes secundus</name>
    <dbReference type="NCBI Taxonomy" id="105785"/>
    <lineage>
        <taxon>Eukaryota</taxon>
        <taxon>Metazoa</taxon>
        <taxon>Ecdysozoa</taxon>
        <taxon>Arthropoda</taxon>
        <taxon>Hexapoda</taxon>
        <taxon>Insecta</taxon>
        <taxon>Pterygota</taxon>
        <taxon>Neoptera</taxon>
        <taxon>Polyneoptera</taxon>
        <taxon>Dictyoptera</taxon>
        <taxon>Blattodea</taxon>
        <taxon>Blattoidea</taxon>
        <taxon>Termitoidae</taxon>
        <taxon>Kalotermitidae</taxon>
        <taxon>Cryptotermitinae</taxon>
        <taxon>Cryptotermes</taxon>
    </lineage>
</organism>
<evidence type="ECO:0000256" key="7">
    <source>
        <dbReference type="SAM" id="Coils"/>
    </source>
</evidence>
<evidence type="ECO:0000256" key="6">
    <source>
        <dbReference type="ARBA" id="ARBA00023273"/>
    </source>
</evidence>
<dbReference type="FunCoup" id="A0A2J7QZ49">
    <property type="interactions" value="68"/>
</dbReference>
<feature type="compositionally biased region" description="Basic and acidic residues" evidence="8">
    <location>
        <begin position="504"/>
        <end position="516"/>
    </location>
</feature>
<feature type="region of interest" description="Disordered" evidence="8">
    <location>
        <begin position="504"/>
        <end position="544"/>
    </location>
</feature>
<proteinExistence type="inferred from homology"/>
<evidence type="ECO:0000256" key="8">
    <source>
        <dbReference type="SAM" id="MobiDB-lite"/>
    </source>
</evidence>
<keyword evidence="6" id="KW-0966">Cell projection</keyword>
<evidence type="ECO:0000256" key="3">
    <source>
        <dbReference type="ARBA" id="ARBA00014087"/>
    </source>
</evidence>
<feature type="coiled-coil region" evidence="7">
    <location>
        <begin position="223"/>
        <end position="266"/>
    </location>
</feature>
<evidence type="ECO:0000313" key="9">
    <source>
        <dbReference type="EMBL" id="PNF33857.1"/>
    </source>
</evidence>
<feature type="region of interest" description="Disordered" evidence="8">
    <location>
        <begin position="1"/>
        <end position="24"/>
    </location>
</feature>
<evidence type="ECO:0000313" key="10">
    <source>
        <dbReference type="Proteomes" id="UP000235965"/>
    </source>
</evidence>
<name>A0A2J7QZ49_9NEOP</name>
<sequence length="544" mass="63558">MSKKDKKAGKKGGKKKEEPQETDMMTEVEKEMFQIQISDLLQKVERIKTRCLELEMSNEEYQKKYEQLDEDRADIIAYLKRMVQKKENEITELKERLEGLQKTLEQDRGMYKEKIENLEHEFKIMHEQLTSEIKLLTGKLNSLEEFRLQRDDLMNKFKIQEQEMADKEQRHKQALYEVERKFIIGKDKLKKEMEARLLQLSMDFQDATHIRIAATTHRAIRENIAVNNELEKMLETQRNLRKENEMMKERDRQLNLEVRLREEERDIVLAKNMVQNKLINRLSTEYDEMARNIGSMQNSAQRAVEVEQQVQETRQFLDRAVRQIAVLEEKLQATEYEKNESISKLLQSNIETYKLQKILHAAVKSVKEALEIQTHPSSDEAFNLSLRENLLNNLLQMLNTADFLEFEKNEEKLVSLMKTSAMYVIGDLGLVPRSLSDVGSHYTVGSDILMESVNANVEDCHHSSKMEMGSNKFDTSEEKFLRLAKDEKSEIGFKKEEDSKVSFKSVTEKGSQEEFGGKITEPLNGEIKQGGGETAEPQYQGEFF</sequence>
<feature type="compositionally biased region" description="Basic residues" evidence="8">
    <location>
        <begin position="1"/>
        <end position="14"/>
    </location>
</feature>
<protein>
    <recommendedName>
        <fullName evidence="3">Cilia- and flagella-associated protein 157</fullName>
    </recommendedName>
</protein>
<dbReference type="AlphaFoldDB" id="A0A2J7QZ49"/>
<dbReference type="GO" id="GO:0008017">
    <property type="term" value="F:microtubule binding"/>
    <property type="evidence" value="ECO:0007669"/>
    <property type="project" value="TreeGrafter"/>
</dbReference>
<evidence type="ECO:0000256" key="1">
    <source>
        <dbReference type="ARBA" id="ARBA00004138"/>
    </source>
</evidence>
<gene>
    <name evidence="9" type="ORF">B7P43_G07682</name>
</gene>
<dbReference type="GO" id="GO:0036064">
    <property type="term" value="C:ciliary basal body"/>
    <property type="evidence" value="ECO:0007669"/>
    <property type="project" value="TreeGrafter"/>
</dbReference>
<dbReference type="EMBL" id="NEVH01009076">
    <property type="protein sequence ID" value="PNF33857.1"/>
    <property type="molecule type" value="Genomic_DNA"/>
</dbReference>
<dbReference type="EMBL" id="NEVH01009076">
    <property type="protein sequence ID" value="PNF33855.1"/>
    <property type="molecule type" value="Genomic_DNA"/>
</dbReference>
<dbReference type="PANTHER" id="PTHR31954:SF1">
    <property type="entry name" value="CILIA- AND FLAGELLA-ASSOCIATED PROTEIN 157"/>
    <property type="match status" value="1"/>
</dbReference>
<dbReference type="STRING" id="105785.A0A2J7QZ49"/>
<evidence type="ECO:0000256" key="5">
    <source>
        <dbReference type="ARBA" id="ARBA00023069"/>
    </source>
</evidence>
<dbReference type="Proteomes" id="UP000235965">
    <property type="component" value="Unassembled WGS sequence"/>
</dbReference>
<keyword evidence="10" id="KW-1185">Reference proteome</keyword>
<evidence type="ECO:0000256" key="4">
    <source>
        <dbReference type="ARBA" id="ARBA00023054"/>
    </source>
</evidence>
<accession>A0A2J7QZ49</accession>
<dbReference type="OrthoDB" id="166611at2759"/>
<comment type="caution">
    <text evidence="9">The sequence shown here is derived from an EMBL/GenBank/DDBJ whole genome shotgun (WGS) entry which is preliminary data.</text>
</comment>
<comment type="similarity">
    <text evidence="2">Belongs to the CFAP157 family.</text>
</comment>
<dbReference type="InParanoid" id="A0A2J7QZ49"/>
<dbReference type="InterPro" id="IPR038844">
    <property type="entry name" value="CFAP157"/>
</dbReference>
<keyword evidence="5" id="KW-0969">Cilium</keyword>
<reference evidence="9 10" key="1">
    <citation type="submission" date="2017-12" db="EMBL/GenBank/DDBJ databases">
        <title>Hemimetabolous genomes reveal molecular basis of termite eusociality.</title>
        <authorList>
            <person name="Harrison M.C."/>
            <person name="Jongepier E."/>
            <person name="Robertson H.M."/>
            <person name="Arning N."/>
            <person name="Bitard-Feildel T."/>
            <person name="Chao H."/>
            <person name="Childers C.P."/>
            <person name="Dinh H."/>
            <person name="Doddapaneni H."/>
            <person name="Dugan S."/>
            <person name="Gowin J."/>
            <person name="Greiner C."/>
            <person name="Han Y."/>
            <person name="Hu H."/>
            <person name="Hughes D.S.T."/>
            <person name="Huylmans A.-K."/>
            <person name="Kemena C."/>
            <person name="Kremer L.P.M."/>
            <person name="Lee S.L."/>
            <person name="Lopez-Ezquerra A."/>
            <person name="Mallet L."/>
            <person name="Monroy-Kuhn J.M."/>
            <person name="Moser A."/>
            <person name="Murali S.C."/>
            <person name="Muzny D.M."/>
            <person name="Otani S."/>
            <person name="Piulachs M.-D."/>
            <person name="Poelchau M."/>
            <person name="Qu J."/>
            <person name="Schaub F."/>
            <person name="Wada-Katsumata A."/>
            <person name="Worley K.C."/>
            <person name="Xie Q."/>
            <person name="Ylla G."/>
            <person name="Poulsen M."/>
            <person name="Gibbs R.A."/>
            <person name="Schal C."/>
            <person name="Richards S."/>
            <person name="Belles X."/>
            <person name="Korb J."/>
            <person name="Bornberg-Bauer E."/>
        </authorList>
    </citation>
    <scope>NUCLEOTIDE SEQUENCE [LARGE SCALE GENOMIC DNA]</scope>
    <source>
        <tissue evidence="9">Whole body</tissue>
    </source>
</reference>
<keyword evidence="4 7" id="KW-0175">Coiled coil</keyword>
<dbReference type="PANTHER" id="PTHR31954">
    <property type="entry name" value="CILIA- AND FLAGELLA-ASSOCIATED PROTEIN 157"/>
    <property type="match status" value="1"/>
</dbReference>
<comment type="subcellular location">
    <subcellularLocation>
        <location evidence="1">Cell projection</location>
        <location evidence="1">Cilium</location>
    </subcellularLocation>
</comment>
<feature type="coiled-coil region" evidence="7">
    <location>
        <begin position="44"/>
        <end position="170"/>
    </location>
</feature>
<evidence type="ECO:0000256" key="2">
    <source>
        <dbReference type="ARBA" id="ARBA00010841"/>
    </source>
</evidence>